<dbReference type="GO" id="GO:0043041">
    <property type="term" value="P:amino acid activation for nonribosomal peptide biosynthetic process"/>
    <property type="evidence" value="ECO:0007669"/>
    <property type="project" value="TreeGrafter"/>
</dbReference>
<dbReference type="GO" id="GO:0031177">
    <property type="term" value="F:phosphopantetheine binding"/>
    <property type="evidence" value="ECO:0007669"/>
    <property type="project" value="TreeGrafter"/>
</dbReference>
<keyword evidence="2" id="KW-0597">Phosphoprotein</keyword>
<dbReference type="PROSITE" id="PS00455">
    <property type="entry name" value="AMP_BINDING"/>
    <property type="match status" value="1"/>
</dbReference>
<organism evidence="4 5">
    <name type="scientific">Karstenula rhodostoma CBS 690.94</name>
    <dbReference type="NCBI Taxonomy" id="1392251"/>
    <lineage>
        <taxon>Eukaryota</taxon>
        <taxon>Fungi</taxon>
        <taxon>Dikarya</taxon>
        <taxon>Ascomycota</taxon>
        <taxon>Pezizomycotina</taxon>
        <taxon>Dothideomycetes</taxon>
        <taxon>Pleosporomycetidae</taxon>
        <taxon>Pleosporales</taxon>
        <taxon>Massarineae</taxon>
        <taxon>Didymosphaeriaceae</taxon>
        <taxon>Karstenula</taxon>
    </lineage>
</organism>
<dbReference type="PANTHER" id="PTHR45527:SF1">
    <property type="entry name" value="FATTY ACID SYNTHASE"/>
    <property type="match status" value="1"/>
</dbReference>
<dbReference type="CDD" id="cd05918">
    <property type="entry name" value="A_NRPS_SidN3_like"/>
    <property type="match status" value="1"/>
</dbReference>
<evidence type="ECO:0000259" key="3">
    <source>
        <dbReference type="Pfam" id="PF00501"/>
    </source>
</evidence>
<evidence type="ECO:0000256" key="1">
    <source>
        <dbReference type="ARBA" id="ARBA00022450"/>
    </source>
</evidence>
<dbReference type="AlphaFoldDB" id="A0A9P4U6W0"/>
<dbReference type="GO" id="GO:0044550">
    <property type="term" value="P:secondary metabolite biosynthetic process"/>
    <property type="evidence" value="ECO:0007669"/>
    <property type="project" value="TreeGrafter"/>
</dbReference>
<reference evidence="4" key="1">
    <citation type="journal article" date="2020" name="Stud. Mycol.">
        <title>101 Dothideomycetes genomes: a test case for predicting lifestyles and emergence of pathogens.</title>
        <authorList>
            <person name="Haridas S."/>
            <person name="Albert R."/>
            <person name="Binder M."/>
            <person name="Bloem J."/>
            <person name="Labutti K."/>
            <person name="Salamov A."/>
            <person name="Andreopoulos B."/>
            <person name="Baker S."/>
            <person name="Barry K."/>
            <person name="Bills G."/>
            <person name="Bluhm B."/>
            <person name="Cannon C."/>
            <person name="Castanera R."/>
            <person name="Culley D."/>
            <person name="Daum C."/>
            <person name="Ezra D."/>
            <person name="Gonzalez J."/>
            <person name="Henrissat B."/>
            <person name="Kuo A."/>
            <person name="Liang C."/>
            <person name="Lipzen A."/>
            <person name="Lutzoni F."/>
            <person name="Magnuson J."/>
            <person name="Mondo S."/>
            <person name="Nolan M."/>
            <person name="Ohm R."/>
            <person name="Pangilinan J."/>
            <person name="Park H.-J."/>
            <person name="Ramirez L."/>
            <person name="Alfaro M."/>
            <person name="Sun H."/>
            <person name="Tritt A."/>
            <person name="Yoshinaga Y."/>
            <person name="Zwiers L.-H."/>
            <person name="Turgeon B."/>
            <person name="Goodwin S."/>
            <person name="Spatafora J."/>
            <person name="Crous P."/>
            <person name="Grigoriev I."/>
        </authorList>
    </citation>
    <scope>NUCLEOTIDE SEQUENCE</scope>
    <source>
        <strain evidence="4">CBS 690.94</strain>
    </source>
</reference>
<feature type="non-terminal residue" evidence="4">
    <location>
        <position position="1"/>
    </location>
</feature>
<dbReference type="Pfam" id="PF00501">
    <property type="entry name" value="AMP-binding"/>
    <property type="match status" value="1"/>
</dbReference>
<dbReference type="InterPro" id="IPR042099">
    <property type="entry name" value="ANL_N_sf"/>
</dbReference>
<sequence>EQCHLRLLVKVLKSGISLLLEYRNSDIPTEFAKSIASTTDKALDLALSMPHLTIREADLLSDRNRNQIEKWNSKPLTRVDRTIHDTIAEVTRRIPEAEAVASWDGNFTYRELDEHACRLAGRLMELGVGADVIVPLCFQKIQRTDEHPRTRWNVVAVLGVLIAGGAFLPLDPAAPRERLEYLVNAVGAKVVLCSPAESELVESLVDNILAVDDALFESLPTLAERPQAHVDSHNAAYIIPTSGTTGQPKLSLLEHGNYCTGASAHFVGLGMDTKPLRALQFAAHSFDSSVLEILSPLMFGGTICIPDQNDRLNDISKVINDMHITWASLTPTFVRFLEPSMVPTLATIILMGEAMSQANLDTWSRINLINGYGPSECAVCSSSCLRMRPTSDPKDIGFPIGCNLWVVDPENRHRRLPIGCTGELLIEGHIAARGYLGDEEKTSQAFITDVSWAAQYFRGYLTGDLVVQRPDGGFTIVGRKDNQVVRRQILRMKLTDSNCRNTMGKGSSFWRLSIT</sequence>
<evidence type="ECO:0000313" key="5">
    <source>
        <dbReference type="Proteomes" id="UP000799764"/>
    </source>
</evidence>
<comment type="caution">
    <text evidence="4">The sequence shown here is derived from an EMBL/GenBank/DDBJ whole genome shotgun (WGS) entry which is preliminary data.</text>
</comment>
<dbReference type="EMBL" id="MU001509">
    <property type="protein sequence ID" value="KAF2439490.1"/>
    <property type="molecule type" value="Genomic_DNA"/>
</dbReference>
<dbReference type="GO" id="GO:0005737">
    <property type="term" value="C:cytoplasm"/>
    <property type="evidence" value="ECO:0007669"/>
    <property type="project" value="TreeGrafter"/>
</dbReference>
<dbReference type="InterPro" id="IPR000873">
    <property type="entry name" value="AMP-dep_synth/lig_dom"/>
</dbReference>
<keyword evidence="1" id="KW-0596">Phosphopantetheine</keyword>
<gene>
    <name evidence="4" type="ORF">P171DRAFT_369681</name>
</gene>
<dbReference type="OrthoDB" id="416786at2759"/>
<keyword evidence="5" id="KW-1185">Reference proteome</keyword>
<dbReference type="SUPFAM" id="SSF56801">
    <property type="entry name" value="Acetyl-CoA synthetase-like"/>
    <property type="match status" value="1"/>
</dbReference>
<evidence type="ECO:0000256" key="2">
    <source>
        <dbReference type="ARBA" id="ARBA00022553"/>
    </source>
</evidence>
<dbReference type="Gene3D" id="3.40.50.12780">
    <property type="entry name" value="N-terminal domain of ligase-like"/>
    <property type="match status" value="1"/>
</dbReference>
<accession>A0A9P4U6W0</accession>
<name>A0A9P4U6W0_9PLEO</name>
<dbReference type="Proteomes" id="UP000799764">
    <property type="component" value="Unassembled WGS sequence"/>
</dbReference>
<dbReference type="PANTHER" id="PTHR45527">
    <property type="entry name" value="NONRIBOSOMAL PEPTIDE SYNTHETASE"/>
    <property type="match status" value="1"/>
</dbReference>
<dbReference type="InterPro" id="IPR020845">
    <property type="entry name" value="AMP-binding_CS"/>
</dbReference>
<evidence type="ECO:0000313" key="4">
    <source>
        <dbReference type="EMBL" id="KAF2439490.1"/>
    </source>
</evidence>
<feature type="domain" description="AMP-dependent synthetase/ligase" evidence="3">
    <location>
        <begin position="91"/>
        <end position="436"/>
    </location>
</feature>
<proteinExistence type="predicted"/>
<protein>
    <submittedName>
        <fullName evidence="4">Acetyl-CoA synthetase-like protein</fullName>
    </submittedName>
</protein>